<evidence type="ECO:0000313" key="2">
    <source>
        <dbReference type="EMBL" id="CAB3372789.1"/>
    </source>
</evidence>
<dbReference type="EMBL" id="CADEPI010000076">
    <property type="protein sequence ID" value="CAB3372789.1"/>
    <property type="molecule type" value="Genomic_DNA"/>
</dbReference>
<feature type="transmembrane region" description="Helical" evidence="1">
    <location>
        <begin position="63"/>
        <end position="89"/>
    </location>
</feature>
<gene>
    <name evidence="2" type="ORF">CLODIP_2_CD06271</name>
</gene>
<keyword evidence="1" id="KW-1133">Transmembrane helix</keyword>
<proteinExistence type="predicted"/>
<comment type="caution">
    <text evidence="2">The sequence shown here is derived from an EMBL/GenBank/DDBJ whole genome shotgun (WGS) entry which is preliminary data.</text>
</comment>
<organism evidence="2 3">
    <name type="scientific">Cloeon dipterum</name>
    <dbReference type="NCBI Taxonomy" id="197152"/>
    <lineage>
        <taxon>Eukaryota</taxon>
        <taxon>Metazoa</taxon>
        <taxon>Ecdysozoa</taxon>
        <taxon>Arthropoda</taxon>
        <taxon>Hexapoda</taxon>
        <taxon>Insecta</taxon>
        <taxon>Pterygota</taxon>
        <taxon>Palaeoptera</taxon>
        <taxon>Ephemeroptera</taxon>
        <taxon>Pisciforma</taxon>
        <taxon>Baetidae</taxon>
        <taxon>Cloeon</taxon>
    </lineage>
</organism>
<reference evidence="2 3" key="1">
    <citation type="submission" date="2020-04" db="EMBL/GenBank/DDBJ databases">
        <authorList>
            <person name="Alioto T."/>
            <person name="Alioto T."/>
            <person name="Gomez Garrido J."/>
        </authorList>
    </citation>
    <scope>NUCLEOTIDE SEQUENCE [LARGE SCALE GENOMIC DNA]</scope>
</reference>
<sequence>MSIVLTELLCKGVGENCTFFIECCDRMTCVKDNIGLLQTGVCACIDNFEPGADNNTCEWKIPVMITVTLVISGIVVFAAFALVIGCLVVQWRKRKEETSS</sequence>
<evidence type="ECO:0000313" key="3">
    <source>
        <dbReference type="Proteomes" id="UP000494165"/>
    </source>
</evidence>
<accession>A0A8S1CS34</accession>
<dbReference type="Proteomes" id="UP000494165">
    <property type="component" value="Unassembled WGS sequence"/>
</dbReference>
<keyword evidence="3" id="KW-1185">Reference proteome</keyword>
<keyword evidence="1" id="KW-0812">Transmembrane</keyword>
<evidence type="ECO:0008006" key="4">
    <source>
        <dbReference type="Google" id="ProtNLM"/>
    </source>
</evidence>
<name>A0A8S1CS34_9INSE</name>
<evidence type="ECO:0000256" key="1">
    <source>
        <dbReference type="SAM" id="Phobius"/>
    </source>
</evidence>
<protein>
    <recommendedName>
        <fullName evidence="4">EB domain-containing protein</fullName>
    </recommendedName>
</protein>
<keyword evidence="1" id="KW-0472">Membrane</keyword>
<dbReference type="AlphaFoldDB" id="A0A8S1CS34"/>